<comment type="caution">
    <text evidence="4">The sequence shown here is derived from an EMBL/GenBank/DDBJ whole genome shotgun (WGS) entry which is preliminary data.</text>
</comment>
<sequence length="91" mass="10367">MAIFKYGPVSVGIDASQRSFSYYSHGVYFEPKCNRDLDHEVLVVGYGTLNGQKYWLVKNSWSNLWGDDGYILMSSRDNNCGVETEPTYVLI</sequence>
<dbReference type="InterPro" id="IPR013128">
    <property type="entry name" value="Peptidase_C1A"/>
</dbReference>
<dbReference type="InterPro" id="IPR025661">
    <property type="entry name" value="Pept_asp_AS"/>
</dbReference>
<accession>A0AAV1L8F9</accession>
<dbReference type="GO" id="GO:0006508">
    <property type="term" value="P:proteolysis"/>
    <property type="evidence" value="ECO:0007669"/>
    <property type="project" value="InterPro"/>
</dbReference>
<name>A0AAV1L8F9_9NEOP</name>
<protein>
    <recommendedName>
        <fullName evidence="3">Peptidase C1A papain C-terminal domain-containing protein</fullName>
    </recommendedName>
</protein>
<organism evidence="4 5">
    <name type="scientific">Parnassius mnemosyne</name>
    <name type="common">clouded apollo</name>
    <dbReference type="NCBI Taxonomy" id="213953"/>
    <lineage>
        <taxon>Eukaryota</taxon>
        <taxon>Metazoa</taxon>
        <taxon>Ecdysozoa</taxon>
        <taxon>Arthropoda</taxon>
        <taxon>Hexapoda</taxon>
        <taxon>Insecta</taxon>
        <taxon>Pterygota</taxon>
        <taxon>Neoptera</taxon>
        <taxon>Endopterygota</taxon>
        <taxon>Lepidoptera</taxon>
        <taxon>Glossata</taxon>
        <taxon>Ditrysia</taxon>
        <taxon>Papilionoidea</taxon>
        <taxon>Papilionidae</taxon>
        <taxon>Parnassiinae</taxon>
        <taxon>Parnassini</taxon>
        <taxon>Parnassius</taxon>
        <taxon>Driopa</taxon>
    </lineage>
</organism>
<dbReference type="Pfam" id="PF00112">
    <property type="entry name" value="Peptidase_C1"/>
    <property type="match status" value="1"/>
</dbReference>
<reference evidence="4 5" key="1">
    <citation type="submission" date="2023-11" db="EMBL/GenBank/DDBJ databases">
        <authorList>
            <person name="Hedman E."/>
            <person name="Englund M."/>
            <person name="Stromberg M."/>
            <person name="Nyberg Akerstrom W."/>
            <person name="Nylinder S."/>
            <person name="Jareborg N."/>
            <person name="Kallberg Y."/>
            <person name="Kronander E."/>
        </authorList>
    </citation>
    <scope>NUCLEOTIDE SEQUENCE [LARGE SCALE GENOMIC DNA]</scope>
</reference>
<dbReference type="PROSITE" id="PS00640">
    <property type="entry name" value="THIOL_PROTEASE_ASN"/>
    <property type="match status" value="1"/>
</dbReference>
<dbReference type="SUPFAM" id="SSF54001">
    <property type="entry name" value="Cysteine proteinases"/>
    <property type="match status" value="1"/>
</dbReference>
<evidence type="ECO:0000313" key="4">
    <source>
        <dbReference type="EMBL" id="CAK1590689.1"/>
    </source>
</evidence>
<evidence type="ECO:0000313" key="5">
    <source>
        <dbReference type="Proteomes" id="UP001314205"/>
    </source>
</evidence>
<proteinExistence type="inferred from homology"/>
<dbReference type="Proteomes" id="UP001314205">
    <property type="component" value="Unassembled WGS sequence"/>
</dbReference>
<dbReference type="PANTHER" id="PTHR12411">
    <property type="entry name" value="CYSTEINE PROTEASE FAMILY C1-RELATED"/>
    <property type="match status" value="1"/>
</dbReference>
<dbReference type="Gene3D" id="3.90.70.10">
    <property type="entry name" value="Cysteine proteinases"/>
    <property type="match status" value="1"/>
</dbReference>
<keyword evidence="5" id="KW-1185">Reference proteome</keyword>
<dbReference type="InterPro" id="IPR025660">
    <property type="entry name" value="Pept_his_AS"/>
</dbReference>
<keyword evidence="2" id="KW-1015">Disulfide bond</keyword>
<dbReference type="InterPro" id="IPR038765">
    <property type="entry name" value="Papain-like_cys_pep_sf"/>
</dbReference>
<comment type="similarity">
    <text evidence="1">Belongs to the peptidase C1 family.</text>
</comment>
<gene>
    <name evidence="4" type="ORF">PARMNEM_LOCUS11022</name>
</gene>
<evidence type="ECO:0000256" key="2">
    <source>
        <dbReference type="ARBA" id="ARBA00023157"/>
    </source>
</evidence>
<dbReference type="EMBL" id="CAVLGL010000086">
    <property type="protein sequence ID" value="CAK1590689.1"/>
    <property type="molecule type" value="Genomic_DNA"/>
</dbReference>
<dbReference type="SMART" id="SM00645">
    <property type="entry name" value="Pept_C1"/>
    <property type="match status" value="1"/>
</dbReference>
<dbReference type="InterPro" id="IPR000668">
    <property type="entry name" value="Peptidase_C1A_C"/>
</dbReference>
<evidence type="ECO:0000256" key="1">
    <source>
        <dbReference type="ARBA" id="ARBA00008455"/>
    </source>
</evidence>
<dbReference type="AlphaFoldDB" id="A0AAV1L8F9"/>
<evidence type="ECO:0000259" key="3">
    <source>
        <dbReference type="SMART" id="SM00645"/>
    </source>
</evidence>
<dbReference type="PROSITE" id="PS00639">
    <property type="entry name" value="THIOL_PROTEASE_HIS"/>
    <property type="match status" value="1"/>
</dbReference>
<feature type="domain" description="Peptidase C1A papain C-terminal" evidence="3">
    <location>
        <begin position="1"/>
        <end position="90"/>
    </location>
</feature>
<dbReference type="GO" id="GO:0008234">
    <property type="term" value="F:cysteine-type peptidase activity"/>
    <property type="evidence" value="ECO:0007669"/>
    <property type="project" value="InterPro"/>
</dbReference>